<gene>
    <name evidence="1" type="ORF">BRYFOR_08139</name>
</gene>
<accession>C6LHM7</accession>
<comment type="caution">
    <text evidence="1">The sequence shown here is derived from an EMBL/GenBank/DDBJ whole genome shotgun (WGS) entry which is preliminary data.</text>
</comment>
<protein>
    <submittedName>
        <fullName evidence="1">Uncharacterized protein</fullName>
    </submittedName>
</protein>
<evidence type="ECO:0000313" key="1">
    <source>
        <dbReference type="EMBL" id="EET59767.1"/>
    </source>
</evidence>
<organism evidence="1 2">
    <name type="scientific">Marvinbryantia formatexigens DSM 14469</name>
    <dbReference type="NCBI Taxonomy" id="478749"/>
    <lineage>
        <taxon>Bacteria</taxon>
        <taxon>Bacillati</taxon>
        <taxon>Bacillota</taxon>
        <taxon>Clostridia</taxon>
        <taxon>Lachnospirales</taxon>
        <taxon>Lachnospiraceae</taxon>
        <taxon>Marvinbryantia</taxon>
    </lineage>
</organism>
<keyword evidence="2" id="KW-1185">Reference proteome</keyword>
<evidence type="ECO:0000313" key="2">
    <source>
        <dbReference type="Proteomes" id="UP000005561"/>
    </source>
</evidence>
<proteinExistence type="predicted"/>
<sequence>MTEKDFSFSKDGSPVQKVYAIISKEYKEEKYSVLEKLDKGITLENSFFSEDIECLLERKTLCSII</sequence>
<dbReference type="EMBL" id="ACCL02000015">
    <property type="protein sequence ID" value="EET59767.1"/>
    <property type="molecule type" value="Genomic_DNA"/>
</dbReference>
<reference evidence="1" key="1">
    <citation type="submission" date="2009-07" db="EMBL/GenBank/DDBJ databases">
        <authorList>
            <person name="Weinstock G."/>
            <person name="Sodergren E."/>
            <person name="Clifton S."/>
            <person name="Fulton L."/>
            <person name="Fulton B."/>
            <person name="Courtney L."/>
            <person name="Fronick C."/>
            <person name="Harrison M."/>
            <person name="Strong C."/>
            <person name="Farmer C."/>
            <person name="Delahaunty K."/>
            <person name="Markovic C."/>
            <person name="Hall O."/>
            <person name="Minx P."/>
            <person name="Tomlinson C."/>
            <person name="Mitreva M."/>
            <person name="Nelson J."/>
            <person name="Hou S."/>
            <person name="Wollam A."/>
            <person name="Pepin K.H."/>
            <person name="Johnson M."/>
            <person name="Bhonagiri V."/>
            <person name="Nash W.E."/>
            <person name="Warren W."/>
            <person name="Chinwalla A."/>
            <person name="Mardis E.R."/>
            <person name="Wilson R.K."/>
        </authorList>
    </citation>
    <scope>NUCLEOTIDE SEQUENCE [LARGE SCALE GENOMIC DNA]</scope>
    <source>
        <strain evidence="1">DSM 14469</strain>
    </source>
</reference>
<dbReference type="AlphaFoldDB" id="C6LHM7"/>
<dbReference type="Proteomes" id="UP000005561">
    <property type="component" value="Unassembled WGS sequence"/>
</dbReference>
<name>C6LHM7_9FIRM</name>